<feature type="region of interest" description="Disordered" evidence="2">
    <location>
        <begin position="1"/>
        <end position="50"/>
    </location>
</feature>
<reference evidence="3 4" key="1">
    <citation type="submission" date="2024-06" db="EMBL/GenBank/DDBJ databases">
        <title>Draft genome sequence of Helicobacter trogontum NHP16-4001.</title>
        <authorList>
            <person name="Rimbara E."/>
            <person name="Suzuki M."/>
        </authorList>
    </citation>
    <scope>NUCLEOTIDE SEQUENCE [LARGE SCALE GENOMIC DNA]</scope>
    <source>
        <strain evidence="3 4">NHP16-4001</strain>
    </source>
</reference>
<sequence>MPTQNTQTPQAQTQTGAHTQAQQVRPQVPQTTPQDMAQAPQKPTDTTTGDTYVTEKNLAQILKKLNQSLGDEALKEIIDQQKEALEQLNKEFAEQLKEKNDKIAELEKQINDLLLNQPLNPNDPTLGATLVDLKKQIDTLRQEAGAKALEQDKIKADLEANSNEDSVTKQQIEAIKKQIEGLENGLSPNFILNDVLKDPIKAQEIIKEILKNPHNFPPFNLNPLVDANSDIFAQVRETLNTSRELLRLLATLDYVNNDFQGDVNKFKEELKQALQEILDKRDEALKQFETIISALETEVKDIKAIMQTLTQEREKYELLKQDTEYYYNETFALYALCDDYATLCVNLKNDCITLRDDMKAIQIDIDAIKEETRNYRDQVEFWHTSLVNMGYDRLVAKVNQLEALINAMGEAKKQEMLEAITLLGERYKAELKEILLDYKALLSGDFKSYSAQMQSLSKEIIELIDDKKLEALDEMNITTLSSLASLKSAKQIALDLIKHVTDEGIEELTQHKADYIVELQDTKTDSINSINEAFAGAGKTFMAEIARLNNEILGIKGELIAFGKDFKTEHLTTSQTWTAPQGAKRNYLIFLQGGSGYDNSATNGGITSFGDLKSVNGGLGSTAGRGSNGECAFFAACLDGGTSVNVTIGAGRSNGFVSISYSVNN</sequence>
<evidence type="ECO:0000256" key="1">
    <source>
        <dbReference type="SAM" id="Coils"/>
    </source>
</evidence>
<dbReference type="EMBL" id="BAAFHN010000035">
    <property type="protein sequence ID" value="GAB0173392.1"/>
    <property type="molecule type" value="Genomic_DNA"/>
</dbReference>
<feature type="compositionally biased region" description="Low complexity" evidence="2">
    <location>
        <begin position="1"/>
        <end position="34"/>
    </location>
</feature>
<evidence type="ECO:0000313" key="3">
    <source>
        <dbReference type="EMBL" id="GAB0173392.1"/>
    </source>
</evidence>
<protein>
    <submittedName>
        <fullName evidence="3">Uncharacterized protein</fullName>
    </submittedName>
</protein>
<keyword evidence="1" id="KW-0175">Coiled coil</keyword>
<accession>A0ABQ0D4Y9</accession>
<gene>
    <name evidence="3" type="ORF">NHP164001_14110</name>
</gene>
<keyword evidence="4" id="KW-1185">Reference proteome</keyword>
<feature type="coiled-coil region" evidence="1">
    <location>
        <begin position="71"/>
        <end position="116"/>
    </location>
</feature>
<dbReference type="Proteomes" id="UP001562457">
    <property type="component" value="Unassembled WGS sequence"/>
</dbReference>
<organism evidence="3 4">
    <name type="scientific">Helicobacter trogontum</name>
    <dbReference type="NCBI Taxonomy" id="50960"/>
    <lineage>
        <taxon>Bacteria</taxon>
        <taxon>Pseudomonadati</taxon>
        <taxon>Campylobacterota</taxon>
        <taxon>Epsilonproteobacteria</taxon>
        <taxon>Campylobacterales</taxon>
        <taxon>Helicobacteraceae</taxon>
        <taxon>Helicobacter</taxon>
    </lineage>
</organism>
<name>A0ABQ0D4Y9_9HELI</name>
<evidence type="ECO:0000313" key="4">
    <source>
        <dbReference type="Proteomes" id="UP001562457"/>
    </source>
</evidence>
<proteinExistence type="predicted"/>
<comment type="caution">
    <text evidence="3">The sequence shown here is derived from an EMBL/GenBank/DDBJ whole genome shotgun (WGS) entry which is preliminary data.</text>
</comment>
<evidence type="ECO:0000256" key="2">
    <source>
        <dbReference type="SAM" id="MobiDB-lite"/>
    </source>
</evidence>
<feature type="coiled-coil region" evidence="1">
    <location>
        <begin position="256"/>
        <end position="322"/>
    </location>
</feature>